<organism evidence="1">
    <name type="scientific">Woronichinia naegeliana WA131</name>
    <dbReference type="NCBI Taxonomy" id="2824559"/>
    <lineage>
        <taxon>Bacteria</taxon>
        <taxon>Bacillati</taxon>
        <taxon>Cyanobacteriota</taxon>
        <taxon>Cyanophyceae</taxon>
        <taxon>Synechococcales</taxon>
        <taxon>Coelosphaeriaceae</taxon>
        <taxon>Woronichinia</taxon>
    </lineage>
</organism>
<protein>
    <submittedName>
        <fullName evidence="1">Uncharacterized protein</fullName>
    </submittedName>
</protein>
<reference evidence="1" key="1">
    <citation type="submission" date="2021-04" db="EMBL/GenBank/DDBJ databases">
        <title>Genome sequence of Woronichinia naegeliana from Washington state freshwater lake bloom.</title>
        <authorList>
            <person name="Dreher T.W."/>
        </authorList>
    </citation>
    <scope>NUCLEOTIDE SEQUENCE</scope>
    <source>
        <strain evidence="1">WA131</strain>
    </source>
</reference>
<gene>
    <name evidence="1" type="ORF">KA717_28415</name>
</gene>
<evidence type="ECO:0000313" key="1">
    <source>
        <dbReference type="EMBL" id="UXE59650.1"/>
    </source>
</evidence>
<accession>A0A977PVL1</accession>
<dbReference type="KEGG" id="wna:KA717_28415"/>
<dbReference type="AlphaFoldDB" id="A0A977PVL1"/>
<proteinExistence type="predicted"/>
<dbReference type="Proteomes" id="UP001065613">
    <property type="component" value="Chromosome"/>
</dbReference>
<sequence length="90" mass="10177">MRSPLLNLPRERIPNLAIQYLTDTQGNPNAVITAIAIWKQIFPENLNSVEMLTESIEDYCLNRAMDEALETPLLSQAEALKFLEEDSDKG</sequence>
<dbReference type="InterPro" id="IPR049537">
    <property type="entry name" value="RelB-like"/>
</dbReference>
<name>A0A977PVL1_9CYAN</name>
<dbReference type="EMBL" id="CP073041">
    <property type="protein sequence ID" value="UXE59650.1"/>
    <property type="molecule type" value="Genomic_DNA"/>
</dbReference>
<dbReference type="Pfam" id="PF18506">
    <property type="entry name" value="RelB-like"/>
    <property type="match status" value="1"/>
</dbReference>